<name>A0A1X6ZXF9_9RHOB</name>
<keyword evidence="3" id="KW-0804">Transcription</keyword>
<dbReference type="AlphaFoldDB" id="A0A1X6ZXF9"/>
<dbReference type="Gene3D" id="1.10.10.10">
    <property type="entry name" value="Winged helix-like DNA-binding domain superfamily/Winged helix DNA-binding domain"/>
    <property type="match status" value="1"/>
</dbReference>
<dbReference type="Pfam" id="PF01037">
    <property type="entry name" value="AsnC_trans_reg"/>
    <property type="match status" value="1"/>
</dbReference>
<dbReference type="SUPFAM" id="SSF46785">
    <property type="entry name" value="Winged helix' DNA-binding domain"/>
    <property type="match status" value="1"/>
</dbReference>
<dbReference type="InterPro" id="IPR019885">
    <property type="entry name" value="Tscrpt_reg_HTH_AsnC-type_CS"/>
</dbReference>
<dbReference type="CDD" id="cd00090">
    <property type="entry name" value="HTH_ARSR"/>
    <property type="match status" value="1"/>
</dbReference>
<proteinExistence type="predicted"/>
<dbReference type="PANTHER" id="PTHR30154:SF34">
    <property type="entry name" value="TRANSCRIPTIONAL REGULATOR AZLB"/>
    <property type="match status" value="1"/>
</dbReference>
<dbReference type="Proteomes" id="UP000193963">
    <property type="component" value="Unassembled WGS sequence"/>
</dbReference>
<dbReference type="EMBL" id="FWFN01000007">
    <property type="protein sequence ID" value="SLN64412.1"/>
    <property type="molecule type" value="Genomic_DNA"/>
</dbReference>
<dbReference type="PANTHER" id="PTHR30154">
    <property type="entry name" value="LEUCINE-RESPONSIVE REGULATORY PROTEIN"/>
    <property type="match status" value="1"/>
</dbReference>
<evidence type="ECO:0000313" key="5">
    <source>
        <dbReference type="EMBL" id="SLN64412.1"/>
    </source>
</evidence>
<evidence type="ECO:0000313" key="6">
    <source>
        <dbReference type="Proteomes" id="UP000193963"/>
    </source>
</evidence>
<dbReference type="Gene3D" id="3.30.70.920">
    <property type="match status" value="1"/>
</dbReference>
<dbReference type="InterPro" id="IPR000485">
    <property type="entry name" value="AsnC-type_HTH_dom"/>
</dbReference>
<gene>
    <name evidence="5" type="primary">lrp_13</name>
    <name evidence="5" type="ORF">PSM7751_03275</name>
</gene>
<dbReference type="PRINTS" id="PR00033">
    <property type="entry name" value="HTHASNC"/>
</dbReference>
<keyword evidence="1" id="KW-0805">Transcription regulation</keyword>
<dbReference type="InterPro" id="IPR011008">
    <property type="entry name" value="Dimeric_a/b-barrel"/>
</dbReference>
<dbReference type="InterPro" id="IPR036388">
    <property type="entry name" value="WH-like_DNA-bd_sf"/>
</dbReference>
<dbReference type="SUPFAM" id="SSF54909">
    <property type="entry name" value="Dimeric alpha+beta barrel"/>
    <property type="match status" value="1"/>
</dbReference>
<dbReference type="GO" id="GO:0006355">
    <property type="term" value="P:regulation of DNA-templated transcription"/>
    <property type="evidence" value="ECO:0007669"/>
    <property type="project" value="UniProtKB-ARBA"/>
</dbReference>
<keyword evidence="2" id="KW-0238">DNA-binding</keyword>
<reference evidence="5 6" key="1">
    <citation type="submission" date="2017-03" db="EMBL/GenBank/DDBJ databases">
        <authorList>
            <person name="Afonso C.L."/>
            <person name="Miller P.J."/>
            <person name="Scott M.A."/>
            <person name="Spackman E."/>
            <person name="Goraichik I."/>
            <person name="Dimitrov K.M."/>
            <person name="Suarez D.L."/>
            <person name="Swayne D.E."/>
        </authorList>
    </citation>
    <scope>NUCLEOTIDE SEQUENCE [LARGE SCALE GENOMIC DNA]</scope>
    <source>
        <strain evidence="5 6">CECT 7751</strain>
    </source>
</reference>
<dbReference type="InterPro" id="IPR019888">
    <property type="entry name" value="Tscrpt_reg_AsnC-like"/>
</dbReference>
<evidence type="ECO:0000259" key="4">
    <source>
        <dbReference type="PROSITE" id="PS50956"/>
    </source>
</evidence>
<dbReference type="GO" id="GO:0043565">
    <property type="term" value="F:sequence-specific DNA binding"/>
    <property type="evidence" value="ECO:0007669"/>
    <property type="project" value="InterPro"/>
</dbReference>
<dbReference type="InterPro" id="IPR011991">
    <property type="entry name" value="ArsR-like_HTH"/>
</dbReference>
<evidence type="ECO:0000256" key="2">
    <source>
        <dbReference type="ARBA" id="ARBA00023125"/>
    </source>
</evidence>
<evidence type="ECO:0000256" key="3">
    <source>
        <dbReference type="ARBA" id="ARBA00023163"/>
    </source>
</evidence>
<dbReference type="GO" id="GO:0005829">
    <property type="term" value="C:cytosol"/>
    <property type="evidence" value="ECO:0007669"/>
    <property type="project" value="TreeGrafter"/>
</dbReference>
<sequence length="157" mass="17704">MKLDQRDIAILRVLAREGRISKSDLAQRVNLSPTPTWERLRRLEEAGVIRGYHADIDMKMLVPGVEVFVTVELERHKAADFAAFEKLAEGREEIAACWALGGGFDYLMLVAVRDIDAYQRFMDGLLEAGIGLARYYTYVVTKQVKSHVARLPDPDPA</sequence>
<dbReference type="InterPro" id="IPR019887">
    <property type="entry name" value="Tscrpt_reg_AsnC/Lrp_C"/>
</dbReference>
<dbReference type="PROSITE" id="PS50956">
    <property type="entry name" value="HTH_ASNC_2"/>
    <property type="match status" value="1"/>
</dbReference>
<organism evidence="5 6">
    <name type="scientific">Pseudooceanicola marinus</name>
    <dbReference type="NCBI Taxonomy" id="396013"/>
    <lineage>
        <taxon>Bacteria</taxon>
        <taxon>Pseudomonadati</taxon>
        <taxon>Pseudomonadota</taxon>
        <taxon>Alphaproteobacteria</taxon>
        <taxon>Rhodobacterales</taxon>
        <taxon>Paracoccaceae</taxon>
        <taxon>Pseudooceanicola</taxon>
    </lineage>
</organism>
<dbReference type="OrthoDB" id="9803143at2"/>
<accession>A0A1X6ZXF9</accession>
<dbReference type="GO" id="GO:0043200">
    <property type="term" value="P:response to amino acid"/>
    <property type="evidence" value="ECO:0007669"/>
    <property type="project" value="TreeGrafter"/>
</dbReference>
<dbReference type="Pfam" id="PF13412">
    <property type="entry name" value="HTH_24"/>
    <property type="match status" value="1"/>
</dbReference>
<dbReference type="InterPro" id="IPR036390">
    <property type="entry name" value="WH_DNA-bd_sf"/>
</dbReference>
<dbReference type="RefSeq" id="WP_085889316.1">
    <property type="nucleotide sequence ID" value="NZ_FWFN01000007.1"/>
</dbReference>
<evidence type="ECO:0000256" key="1">
    <source>
        <dbReference type="ARBA" id="ARBA00023015"/>
    </source>
</evidence>
<keyword evidence="6" id="KW-1185">Reference proteome</keyword>
<feature type="domain" description="HTH asnC-type" evidence="4">
    <location>
        <begin position="3"/>
        <end position="66"/>
    </location>
</feature>
<dbReference type="PROSITE" id="PS00519">
    <property type="entry name" value="HTH_ASNC_1"/>
    <property type="match status" value="1"/>
</dbReference>
<dbReference type="SMART" id="SM00344">
    <property type="entry name" value="HTH_ASNC"/>
    <property type="match status" value="1"/>
</dbReference>
<protein>
    <submittedName>
        <fullName evidence="5">Leucine-responsive regulatory protein</fullName>
    </submittedName>
</protein>